<dbReference type="NCBIfam" id="TIGR00531">
    <property type="entry name" value="BCCP"/>
    <property type="match status" value="1"/>
</dbReference>
<dbReference type="PANTHER" id="PTHR45266:SF3">
    <property type="entry name" value="OXALOACETATE DECARBOXYLASE ALPHA CHAIN"/>
    <property type="match status" value="1"/>
</dbReference>
<reference evidence="5" key="2">
    <citation type="submission" date="2021-04" db="EMBL/GenBank/DDBJ databases">
        <authorList>
            <person name="Gilroy R."/>
        </authorList>
    </citation>
    <scope>NUCLEOTIDE SEQUENCE</scope>
    <source>
        <strain evidence="5">CHK169-2315</strain>
    </source>
</reference>
<proteinExistence type="predicted"/>
<dbReference type="InterPro" id="IPR011053">
    <property type="entry name" value="Single_hybrid_motif"/>
</dbReference>
<dbReference type="InterPro" id="IPR050709">
    <property type="entry name" value="Biotin_Carboxyl_Carrier/Decarb"/>
</dbReference>
<keyword evidence="5" id="KW-0436">Ligase</keyword>
<comment type="function">
    <text evidence="3">This protein is a component of the acetyl coenzyme A carboxylase complex; first, biotin carboxylase catalyzes the carboxylation of the carrier protein and then the transcarboxylase transfers the carboxyl group to form malonyl-CoA.</text>
</comment>
<protein>
    <recommendedName>
        <fullName evidence="1 3">Biotin carboxyl carrier protein of acetyl-CoA carboxylase</fullName>
    </recommendedName>
</protein>
<dbReference type="InterPro" id="IPR000089">
    <property type="entry name" value="Biotin_lipoyl"/>
</dbReference>
<dbReference type="SUPFAM" id="SSF51230">
    <property type="entry name" value="Single hybrid motif"/>
    <property type="match status" value="1"/>
</dbReference>
<accession>A0A9D1PM43</accession>
<dbReference type="CDD" id="cd06850">
    <property type="entry name" value="biotinyl_domain"/>
    <property type="match status" value="1"/>
</dbReference>
<sequence length="167" mass="18728">MFKVQELRELIRLIDQSSISEFTYENDGSTMTIKKETKQSVVNQVEEVVQQAVPVQTQAVVEEKKEEVVLKEIPKQQAVPAQTEDDDSIIEIVSPMVGTFYRKPSPESDAYVEVGSTINDETIVCIVEAMKLFNEIEAETSGEIVEILVGDGELVEYGQPLFKVKTK</sequence>
<evidence type="ECO:0000313" key="5">
    <source>
        <dbReference type="EMBL" id="HIV75033.1"/>
    </source>
</evidence>
<evidence type="ECO:0000256" key="3">
    <source>
        <dbReference type="RuleBase" id="RU364072"/>
    </source>
</evidence>
<dbReference type="Pfam" id="PF00364">
    <property type="entry name" value="Biotin_lipoyl"/>
    <property type="match status" value="1"/>
</dbReference>
<comment type="pathway">
    <text evidence="3">Lipid metabolism; fatty acid biosynthesis.</text>
</comment>
<evidence type="ECO:0000256" key="2">
    <source>
        <dbReference type="ARBA" id="ARBA00023267"/>
    </source>
</evidence>
<dbReference type="PRINTS" id="PR01071">
    <property type="entry name" value="ACOABIOTINCC"/>
</dbReference>
<evidence type="ECO:0000313" key="6">
    <source>
        <dbReference type="Proteomes" id="UP000823937"/>
    </source>
</evidence>
<gene>
    <name evidence="5" type="primary">accB</name>
    <name evidence="5" type="ORF">H9895_08160</name>
</gene>
<evidence type="ECO:0000256" key="1">
    <source>
        <dbReference type="ARBA" id="ARBA00017562"/>
    </source>
</evidence>
<dbReference type="PROSITE" id="PS50968">
    <property type="entry name" value="BIOTINYL_LIPOYL"/>
    <property type="match status" value="1"/>
</dbReference>
<dbReference type="NCBIfam" id="NF005457">
    <property type="entry name" value="PRK07051.1"/>
    <property type="match status" value="1"/>
</dbReference>
<dbReference type="EMBL" id="DXHX01000123">
    <property type="protein sequence ID" value="HIV75033.1"/>
    <property type="molecule type" value="Genomic_DNA"/>
</dbReference>
<feature type="domain" description="Lipoyl-binding" evidence="4">
    <location>
        <begin position="89"/>
        <end position="165"/>
    </location>
</feature>
<dbReference type="Gene3D" id="2.40.50.100">
    <property type="match status" value="1"/>
</dbReference>
<keyword evidence="3" id="KW-0444">Lipid biosynthesis</keyword>
<organism evidence="5 6">
    <name type="scientific">Candidatus Pseudogracilibacillus intestinigallinarum</name>
    <dbReference type="NCBI Taxonomy" id="2838742"/>
    <lineage>
        <taxon>Bacteria</taxon>
        <taxon>Bacillati</taxon>
        <taxon>Bacillota</taxon>
        <taxon>Bacilli</taxon>
        <taxon>Bacillales</taxon>
        <taxon>Bacillaceae</taxon>
        <taxon>Pseudogracilibacillus</taxon>
    </lineage>
</organism>
<keyword evidence="3" id="KW-0443">Lipid metabolism</keyword>
<reference evidence="5" key="1">
    <citation type="journal article" date="2021" name="PeerJ">
        <title>Extensive microbial diversity within the chicken gut microbiome revealed by metagenomics and culture.</title>
        <authorList>
            <person name="Gilroy R."/>
            <person name="Ravi A."/>
            <person name="Getino M."/>
            <person name="Pursley I."/>
            <person name="Horton D.L."/>
            <person name="Alikhan N.F."/>
            <person name="Baker D."/>
            <person name="Gharbi K."/>
            <person name="Hall N."/>
            <person name="Watson M."/>
            <person name="Adriaenssens E.M."/>
            <person name="Foster-Nyarko E."/>
            <person name="Jarju S."/>
            <person name="Secka A."/>
            <person name="Antonio M."/>
            <person name="Oren A."/>
            <person name="Chaudhuri R.R."/>
            <person name="La Ragione R."/>
            <person name="Hildebrand F."/>
            <person name="Pallen M.J."/>
        </authorList>
    </citation>
    <scope>NUCLEOTIDE SEQUENCE</scope>
    <source>
        <strain evidence="5">CHK169-2315</strain>
    </source>
</reference>
<dbReference type="GO" id="GO:0003989">
    <property type="term" value="F:acetyl-CoA carboxylase activity"/>
    <property type="evidence" value="ECO:0007669"/>
    <property type="project" value="InterPro"/>
</dbReference>
<dbReference type="PANTHER" id="PTHR45266">
    <property type="entry name" value="OXALOACETATE DECARBOXYLASE ALPHA CHAIN"/>
    <property type="match status" value="1"/>
</dbReference>
<keyword evidence="3" id="KW-0275">Fatty acid biosynthesis</keyword>
<dbReference type="AlphaFoldDB" id="A0A9D1PM43"/>
<comment type="caution">
    <text evidence="5">The sequence shown here is derived from an EMBL/GenBank/DDBJ whole genome shotgun (WGS) entry which is preliminary data.</text>
</comment>
<evidence type="ECO:0000259" key="4">
    <source>
        <dbReference type="PROSITE" id="PS50968"/>
    </source>
</evidence>
<dbReference type="GO" id="GO:0009317">
    <property type="term" value="C:acetyl-CoA carboxylase complex"/>
    <property type="evidence" value="ECO:0007669"/>
    <property type="project" value="InterPro"/>
</dbReference>
<keyword evidence="3" id="KW-0276">Fatty acid metabolism</keyword>
<name>A0A9D1PM43_9BACI</name>
<dbReference type="InterPro" id="IPR001249">
    <property type="entry name" value="AcCoA_biotinCC"/>
</dbReference>
<dbReference type="GO" id="GO:0006633">
    <property type="term" value="P:fatty acid biosynthetic process"/>
    <property type="evidence" value="ECO:0007669"/>
    <property type="project" value="UniProtKB-KW"/>
</dbReference>
<dbReference type="Proteomes" id="UP000823937">
    <property type="component" value="Unassembled WGS sequence"/>
</dbReference>
<keyword evidence="2 3" id="KW-0092">Biotin</keyword>